<reference evidence="2" key="1">
    <citation type="submission" date="2019-09" db="EMBL/GenBank/DDBJ databases">
        <title>Novel arteriviruses associated with neurological disease in Australian brushtail possums (Trichosurus Vulpecula), Australia.</title>
        <authorList>
            <person name="Wang J."/>
            <person name="Reid T."/>
            <person name="Chen H."/>
            <person name="Bergfeld J."/>
            <person name="Mileto P."/>
            <person name="Philips A."/>
            <person name="Thompson A."/>
            <person name="Dunowska M."/>
            <person name="Perrot M."/>
            <person name="Halpin K."/>
            <person name="Eagles D."/>
            <person name="Drew T."/>
        </authorList>
    </citation>
    <scope>NUCLEOTIDE SEQUENCE</scope>
    <source>
        <strain evidence="2">Brighton 2019/1810</strain>
    </source>
</reference>
<protein>
    <submittedName>
        <fullName evidence="2">Glycoprotein 4</fullName>
    </submittedName>
</protein>
<dbReference type="EMBL" id="MN508189">
    <property type="protein sequence ID" value="QJC19014.1"/>
    <property type="molecule type" value="Genomic_RNA"/>
</dbReference>
<keyword evidence="1" id="KW-0472">Membrane</keyword>
<keyword evidence="1" id="KW-1133">Transmembrane helix</keyword>
<gene>
    <name evidence="2" type="primary">GP4</name>
</gene>
<evidence type="ECO:0000256" key="1">
    <source>
        <dbReference type="SAM" id="Phobius"/>
    </source>
</evidence>
<organism evidence="2">
    <name type="scientific">Wobbly possum disease virus</name>
    <dbReference type="NCBI Taxonomy" id="1118369"/>
    <lineage>
        <taxon>Viruses</taxon>
        <taxon>Riboviria</taxon>
        <taxon>Orthornavirae</taxon>
        <taxon>Pisuviricota</taxon>
        <taxon>Pisoniviricetes</taxon>
        <taxon>Nidovirales</taxon>
        <taxon>Arnidovirineae</taxon>
        <taxon>Arteriviridae</taxon>
        <taxon>Zealarterivirinae</taxon>
        <taxon>Kappaarterivirus</taxon>
        <taxon>Kappaarterivirus wobum</taxon>
    </lineage>
</organism>
<keyword evidence="1" id="KW-0812">Transmembrane</keyword>
<name>A0A6M3Q9G8_9NIDO</name>
<evidence type="ECO:0000313" key="2">
    <source>
        <dbReference type="EMBL" id="QJC19014.1"/>
    </source>
</evidence>
<sequence>MRVLYTYGVPVCLGLLWCLGSVCGAPVTFRWCSQTQPELNCSVYAPFNHKLLEQLFYYYPVYGAVGYPFRIPNPYFSGGVAAVLKAIIDLSYANLTMELGHQINVEEKNGTYAHAAALMFASIAAMPHFTLGPHPVKRVTVLHEVNNSRHCYGVRLEVADHFCNQTRLEVNCINDYLHTCQVPLCPHSNLLCVPTHVRCNPWFARTNFFDMYLRSLALSGRQHYHRYIDYHAHLSFAAPLTCLILTIYVTFTLMARVRITG</sequence>
<feature type="transmembrane region" description="Helical" evidence="1">
    <location>
        <begin position="236"/>
        <end position="255"/>
    </location>
</feature>
<proteinExistence type="predicted"/>
<accession>A0A6M3Q9G8</accession>